<feature type="chain" id="PRO_5021993431" evidence="6">
    <location>
        <begin position="27"/>
        <end position="206"/>
    </location>
</feature>
<dbReference type="RefSeq" id="WP_143949252.1">
    <property type="nucleotide sequence ID" value="NZ_BAABMB010000001.1"/>
</dbReference>
<protein>
    <submittedName>
        <fullName evidence="7">Periplasmic heavy metal sensor</fullName>
    </submittedName>
</protein>
<keyword evidence="4" id="KW-0574">Periplasm</keyword>
<feature type="compositionally biased region" description="Basic and acidic residues" evidence="5">
    <location>
        <begin position="57"/>
        <end position="69"/>
    </location>
</feature>
<dbReference type="InterPro" id="IPR052211">
    <property type="entry name" value="Cpx_auxiliary_protein"/>
</dbReference>
<comment type="similarity">
    <text evidence="2">Belongs to the CpxP/Spy family.</text>
</comment>
<evidence type="ECO:0000256" key="2">
    <source>
        <dbReference type="ARBA" id="ARBA00008441"/>
    </source>
</evidence>
<dbReference type="CDD" id="cd09916">
    <property type="entry name" value="CpxP_like"/>
    <property type="match status" value="1"/>
</dbReference>
<organism evidence="7 8">
    <name type="scientific">Verticiella sediminum</name>
    <dbReference type="NCBI Taxonomy" id="1247510"/>
    <lineage>
        <taxon>Bacteria</taxon>
        <taxon>Pseudomonadati</taxon>
        <taxon>Pseudomonadota</taxon>
        <taxon>Betaproteobacteria</taxon>
        <taxon>Burkholderiales</taxon>
        <taxon>Alcaligenaceae</taxon>
        <taxon>Verticiella</taxon>
    </lineage>
</organism>
<evidence type="ECO:0000256" key="3">
    <source>
        <dbReference type="ARBA" id="ARBA00022729"/>
    </source>
</evidence>
<dbReference type="GO" id="GO:0051082">
    <property type="term" value="F:unfolded protein binding"/>
    <property type="evidence" value="ECO:0007669"/>
    <property type="project" value="TreeGrafter"/>
</dbReference>
<dbReference type="PANTHER" id="PTHR38102">
    <property type="entry name" value="PERIPLASMIC CHAPERONE SPY"/>
    <property type="match status" value="1"/>
</dbReference>
<proteinExistence type="inferred from homology"/>
<keyword evidence="8" id="KW-1185">Reference proteome</keyword>
<evidence type="ECO:0000313" key="8">
    <source>
        <dbReference type="Proteomes" id="UP000318405"/>
    </source>
</evidence>
<dbReference type="Proteomes" id="UP000318405">
    <property type="component" value="Unassembled WGS sequence"/>
</dbReference>
<dbReference type="Gene3D" id="1.20.120.1490">
    <property type="match status" value="1"/>
</dbReference>
<accession>A0A556AJ23</accession>
<feature type="region of interest" description="Disordered" evidence="5">
    <location>
        <begin position="31"/>
        <end position="78"/>
    </location>
</feature>
<dbReference type="EMBL" id="VLTJ01000029">
    <property type="protein sequence ID" value="TSH92887.1"/>
    <property type="molecule type" value="Genomic_DNA"/>
</dbReference>
<dbReference type="OrthoDB" id="8928345at2"/>
<comment type="subcellular location">
    <subcellularLocation>
        <location evidence="1">Periplasm</location>
    </subcellularLocation>
</comment>
<dbReference type="PANTHER" id="PTHR38102:SF1">
    <property type="entry name" value="PERIPLASMIC CHAPERONE SPY"/>
    <property type="match status" value="1"/>
</dbReference>
<dbReference type="AlphaFoldDB" id="A0A556AJ23"/>
<name>A0A556AJ23_9BURK</name>
<gene>
    <name evidence="7" type="ORF">FOZ76_15960</name>
</gene>
<dbReference type="InterPro" id="IPR012899">
    <property type="entry name" value="LTXXQ"/>
</dbReference>
<feature type="compositionally biased region" description="Basic and acidic residues" evidence="5">
    <location>
        <begin position="169"/>
        <end position="192"/>
    </location>
</feature>
<dbReference type="Pfam" id="PF07813">
    <property type="entry name" value="LTXXQ"/>
    <property type="match status" value="1"/>
</dbReference>
<evidence type="ECO:0000313" key="7">
    <source>
        <dbReference type="EMBL" id="TSH92887.1"/>
    </source>
</evidence>
<evidence type="ECO:0000256" key="1">
    <source>
        <dbReference type="ARBA" id="ARBA00004418"/>
    </source>
</evidence>
<dbReference type="GO" id="GO:0030288">
    <property type="term" value="C:outer membrane-bounded periplasmic space"/>
    <property type="evidence" value="ECO:0007669"/>
    <property type="project" value="TreeGrafter"/>
</dbReference>
<evidence type="ECO:0000256" key="5">
    <source>
        <dbReference type="SAM" id="MobiDB-lite"/>
    </source>
</evidence>
<keyword evidence="3 6" id="KW-0732">Signal</keyword>
<evidence type="ECO:0000256" key="4">
    <source>
        <dbReference type="ARBA" id="ARBA00022764"/>
    </source>
</evidence>
<evidence type="ECO:0000256" key="6">
    <source>
        <dbReference type="SAM" id="SignalP"/>
    </source>
</evidence>
<feature type="region of interest" description="Disordered" evidence="5">
    <location>
        <begin position="159"/>
        <end position="206"/>
    </location>
</feature>
<reference evidence="7 8" key="1">
    <citation type="submission" date="2019-07" db="EMBL/GenBank/DDBJ databases">
        <title>Qingshengfaniella alkalisoli gen. nov., sp. nov., isolated from saline soil.</title>
        <authorList>
            <person name="Xu L."/>
            <person name="Huang X.-X."/>
            <person name="Sun J.-Q."/>
        </authorList>
    </citation>
    <scope>NUCLEOTIDE SEQUENCE [LARGE SCALE GENOMIC DNA]</scope>
    <source>
        <strain evidence="7 8">DSM 27279</strain>
    </source>
</reference>
<sequence length="206" mass="22040">MKTRHHLARLALVAGVVGAVSAPVFAQPTATLNEAGTPAASAERPDGPRHGKPAPGRHGEGPRGHHRGDGPAPFAGPQMLRGVNLTEAQRDQIFSIRHAAMPDARNAMKEVAAAKRELRELTRAGAFDEAKAQSAAEREGTALAKLSLLRAKTESQIHAVLTPEQQKTLAERREKAKERWEQRREQRAEGRSQRAPAPAAAPAPGA</sequence>
<comment type="caution">
    <text evidence="7">The sequence shown here is derived from an EMBL/GenBank/DDBJ whole genome shotgun (WGS) entry which is preliminary data.</text>
</comment>
<feature type="signal peptide" evidence="6">
    <location>
        <begin position="1"/>
        <end position="26"/>
    </location>
</feature>